<gene>
    <name evidence="3" type="ORF">H0G86_011610</name>
</gene>
<name>A0A8G0LRU2_9HYPO</name>
<feature type="region of interest" description="Disordered" evidence="2">
    <location>
        <begin position="154"/>
        <end position="212"/>
    </location>
</feature>
<dbReference type="Proteomes" id="UP000826661">
    <property type="component" value="Chromosome VI"/>
</dbReference>
<evidence type="ECO:0000313" key="3">
    <source>
        <dbReference type="EMBL" id="QYT04706.1"/>
    </source>
</evidence>
<reference evidence="3 4" key="1">
    <citation type="journal article" date="2021" name="BMC Genomics">
        <title>Telomere-to-telomere genome assembly of asparaginase-producing Trichoderma simmonsii.</title>
        <authorList>
            <person name="Chung D."/>
            <person name="Kwon Y.M."/>
            <person name="Yang Y."/>
        </authorList>
    </citation>
    <scope>NUCLEOTIDE SEQUENCE [LARGE SCALE GENOMIC DNA]</scope>
    <source>
        <strain evidence="3 4">GH-Sj1</strain>
    </source>
</reference>
<sequence>MPAPTKNTESQQFWGSTPPRFEISDLNLQPSDPAWPDAVRLVQTYWKQAAIIDPHECRRYFNFLRDQDLSTRLSEIKRQEDTDYWHDKEGKLLGEKLTWTWYLICATLYRKVPKDYKAEIKRLHGGRVINDFTVSYRWRYPAPKETNAVIKAVSTSQPADSISKQKNISSLAPSSDQQQNAMPTQKKADNVSVTTDQEQKAMSPQKNNVVMPASTGIHRQNLETQKKEGNKTQASITQQEAHTPLQKKAVDPSPTSTQQQNTTPPQETGGVLPASVIQQENNPPAGTPPASASLTTTQSVGPEAWNISNVVDMLGRVKKKRLSSAPESSPKRVKTHNNEVLDQVNHQAAITTSALEKLQSTVEQQGAKLQEACAAAEENKQTLDSMQSELRQFMSAVASTLRDIQDRLEE</sequence>
<evidence type="ECO:0000313" key="4">
    <source>
        <dbReference type="Proteomes" id="UP000826661"/>
    </source>
</evidence>
<evidence type="ECO:0000256" key="1">
    <source>
        <dbReference type="SAM" id="Coils"/>
    </source>
</evidence>
<feature type="coiled-coil region" evidence="1">
    <location>
        <begin position="355"/>
        <end position="389"/>
    </location>
</feature>
<feature type="compositionally biased region" description="Polar residues" evidence="2">
    <location>
        <begin position="154"/>
        <end position="183"/>
    </location>
</feature>
<accession>A0A8G0LRU2</accession>
<feature type="compositionally biased region" description="Low complexity" evidence="2">
    <location>
        <begin position="252"/>
        <end position="266"/>
    </location>
</feature>
<organism evidence="3 4">
    <name type="scientific">Trichoderma simmonsii</name>
    <dbReference type="NCBI Taxonomy" id="1491479"/>
    <lineage>
        <taxon>Eukaryota</taxon>
        <taxon>Fungi</taxon>
        <taxon>Dikarya</taxon>
        <taxon>Ascomycota</taxon>
        <taxon>Pezizomycotina</taxon>
        <taxon>Sordariomycetes</taxon>
        <taxon>Hypocreomycetidae</taxon>
        <taxon>Hypocreales</taxon>
        <taxon>Hypocreaceae</taxon>
        <taxon>Trichoderma</taxon>
    </lineage>
</organism>
<feature type="compositionally biased region" description="Polar residues" evidence="2">
    <location>
        <begin position="276"/>
        <end position="298"/>
    </location>
</feature>
<feature type="compositionally biased region" description="Polar residues" evidence="2">
    <location>
        <begin position="191"/>
        <end position="208"/>
    </location>
</feature>
<dbReference type="EMBL" id="CP075869">
    <property type="protein sequence ID" value="QYT04706.1"/>
    <property type="molecule type" value="Genomic_DNA"/>
</dbReference>
<dbReference type="AlphaFoldDB" id="A0A8G0LRU2"/>
<feature type="compositionally biased region" description="Polar residues" evidence="2">
    <location>
        <begin position="231"/>
        <end position="241"/>
    </location>
</feature>
<keyword evidence="1" id="KW-0175">Coiled coil</keyword>
<proteinExistence type="predicted"/>
<feature type="region of interest" description="Disordered" evidence="2">
    <location>
        <begin position="224"/>
        <end position="298"/>
    </location>
</feature>
<keyword evidence="4" id="KW-1185">Reference proteome</keyword>
<evidence type="ECO:0000256" key="2">
    <source>
        <dbReference type="SAM" id="MobiDB-lite"/>
    </source>
</evidence>
<protein>
    <submittedName>
        <fullName evidence="3">Uncharacterized protein</fullName>
    </submittedName>
</protein>